<proteinExistence type="predicted"/>
<dbReference type="EMBL" id="SRZB01000009">
    <property type="protein sequence ID" value="TGX99214.1"/>
    <property type="molecule type" value="Genomic_DNA"/>
</dbReference>
<protein>
    <submittedName>
        <fullName evidence="1">XRE family transcriptional regulator</fullName>
    </submittedName>
</protein>
<accession>A0AC61R0L1</accession>
<sequence>MNKLKLESIMRLHGDTGTTLSKYLGMARSTFSAKINETNGAEFSQNEIAKMKKKYNLSAIEIEEIFFN</sequence>
<evidence type="ECO:0000313" key="1">
    <source>
        <dbReference type="EMBL" id="TGX99214.1"/>
    </source>
</evidence>
<keyword evidence="2" id="KW-1185">Reference proteome</keyword>
<name>A0AC61R0L1_9FIRM</name>
<evidence type="ECO:0000313" key="2">
    <source>
        <dbReference type="Proteomes" id="UP000307720"/>
    </source>
</evidence>
<comment type="caution">
    <text evidence="1">The sequence shown here is derived from an EMBL/GenBank/DDBJ whole genome shotgun (WGS) entry which is preliminary data.</text>
</comment>
<reference evidence="1" key="1">
    <citation type="submission" date="2019-04" db="EMBL/GenBank/DDBJ databases">
        <title>Microbes associate with the intestines of laboratory mice.</title>
        <authorList>
            <person name="Navarre W."/>
            <person name="Wong E."/>
            <person name="Huang K."/>
            <person name="Tropini C."/>
            <person name="Ng K."/>
            <person name="Yu B."/>
        </authorList>
    </citation>
    <scope>NUCLEOTIDE SEQUENCE</scope>
    <source>
        <strain evidence="1">NM72_1-8</strain>
    </source>
</reference>
<organism evidence="1 2">
    <name type="scientific">Hominisplanchenecus murintestinalis</name>
    <dbReference type="NCBI Taxonomy" id="2941517"/>
    <lineage>
        <taxon>Bacteria</taxon>
        <taxon>Bacillati</taxon>
        <taxon>Bacillota</taxon>
        <taxon>Clostridia</taxon>
        <taxon>Lachnospirales</taxon>
        <taxon>Lachnospiraceae</taxon>
        <taxon>Hominisplanchenecus</taxon>
    </lineage>
</organism>
<gene>
    <name evidence="1" type="ORF">E5357_06290</name>
</gene>
<dbReference type="Proteomes" id="UP000307720">
    <property type="component" value="Unassembled WGS sequence"/>
</dbReference>